<dbReference type="CDD" id="cd01335">
    <property type="entry name" value="Radical_SAM"/>
    <property type="match status" value="1"/>
</dbReference>
<dbReference type="SFLD" id="SFLDG01082">
    <property type="entry name" value="B12-binding_domain_containing"/>
    <property type="match status" value="1"/>
</dbReference>
<name>A0A0W8FTX9_9ZZZZ</name>
<sequence length="455" mass="52437">MSKKVLIINPWIHDFAAYDFWIKPLGLLYVGSLLRQNGHKVHFIDCLDPYHPAMPQKDKKAPKRHIFGNGKFFRQIISTPDALKMYSRNYCRYGISPEIFREELKKQQDADIVLITSMMTYWYPGAFEVIKIIEEVLPQVPLVLGGKYATLCYDHALKFSGADFIITGAGEKPILQLFHKIFDEKPLFIPDENNLDSYPYPAFDLINKIEQLPIITSRGCPYHCSYCATHTFNDKFRRRDPLKVVDEIEYWKKKTGVDNFSFYDDALLVNPQNMIIPLLKELKRRNLSCRFHCPNGLHLREINEELSSLLYNSGFKTIRFGFETSDLTRQLQTGGKVNNEELYNAVSHLKKAGYKTDEIGIYLLCGMPGQKAKEVIDSIEFVQKCGAKPVLAEYSPIPGTKMWIEAVESSPFDIPGEPLYHNNSLLPCRNDDFNFTVYTELKKKLKRNFKTGNLA</sequence>
<comment type="cofactor">
    <cofactor evidence="1">
        <name>[4Fe-4S] cluster</name>
        <dbReference type="ChEBI" id="CHEBI:49883"/>
    </cofactor>
</comment>
<dbReference type="InterPro" id="IPR006158">
    <property type="entry name" value="Cobalamin-bd"/>
</dbReference>
<dbReference type="InterPro" id="IPR007197">
    <property type="entry name" value="rSAM"/>
</dbReference>
<dbReference type="InterPro" id="IPR058240">
    <property type="entry name" value="rSAM_sf"/>
</dbReference>
<evidence type="ECO:0000259" key="6">
    <source>
        <dbReference type="PROSITE" id="PS51332"/>
    </source>
</evidence>
<dbReference type="GO" id="GO:0031419">
    <property type="term" value="F:cobalamin binding"/>
    <property type="evidence" value="ECO:0007669"/>
    <property type="project" value="InterPro"/>
</dbReference>
<keyword evidence="4" id="KW-0408">Iron</keyword>
<dbReference type="EMBL" id="LNQE01000851">
    <property type="protein sequence ID" value="KUG24331.1"/>
    <property type="molecule type" value="Genomic_DNA"/>
</dbReference>
<keyword evidence="2" id="KW-0949">S-adenosyl-L-methionine</keyword>
<keyword evidence="5" id="KW-0411">Iron-sulfur</keyword>
<feature type="domain" description="Radical SAM core" evidence="7">
    <location>
        <begin position="206"/>
        <end position="450"/>
    </location>
</feature>
<evidence type="ECO:0000256" key="2">
    <source>
        <dbReference type="ARBA" id="ARBA00022691"/>
    </source>
</evidence>
<evidence type="ECO:0000259" key="7">
    <source>
        <dbReference type="PROSITE" id="PS51918"/>
    </source>
</evidence>
<dbReference type="PROSITE" id="PS51332">
    <property type="entry name" value="B12_BINDING"/>
    <property type="match status" value="1"/>
</dbReference>
<protein>
    <submittedName>
        <fullName evidence="8">Radical sam domain protein</fullName>
    </submittedName>
</protein>
<dbReference type="AlphaFoldDB" id="A0A0W8FTX9"/>
<dbReference type="Pfam" id="PF04055">
    <property type="entry name" value="Radical_SAM"/>
    <property type="match status" value="1"/>
</dbReference>
<dbReference type="Pfam" id="PF02310">
    <property type="entry name" value="B12-binding"/>
    <property type="match status" value="1"/>
</dbReference>
<reference evidence="8" key="1">
    <citation type="journal article" date="2015" name="Proc. Natl. Acad. Sci. U.S.A.">
        <title>Networks of energetic and metabolic interactions define dynamics in microbial communities.</title>
        <authorList>
            <person name="Embree M."/>
            <person name="Liu J.K."/>
            <person name="Al-Bassam M.M."/>
            <person name="Zengler K."/>
        </authorList>
    </citation>
    <scope>NUCLEOTIDE SEQUENCE</scope>
</reference>
<evidence type="ECO:0000313" key="8">
    <source>
        <dbReference type="EMBL" id="KUG24331.1"/>
    </source>
</evidence>
<dbReference type="SUPFAM" id="SSF102114">
    <property type="entry name" value="Radical SAM enzymes"/>
    <property type="match status" value="1"/>
</dbReference>
<accession>A0A0W8FTX9</accession>
<dbReference type="InterPro" id="IPR006638">
    <property type="entry name" value="Elp3/MiaA/NifB-like_rSAM"/>
</dbReference>
<dbReference type="Gene3D" id="3.40.50.280">
    <property type="entry name" value="Cobalamin-binding domain"/>
    <property type="match status" value="1"/>
</dbReference>
<dbReference type="PANTHER" id="PTHR43409:SF15">
    <property type="entry name" value="PUTATIVE-RELATED"/>
    <property type="match status" value="1"/>
</dbReference>
<evidence type="ECO:0000256" key="3">
    <source>
        <dbReference type="ARBA" id="ARBA00022723"/>
    </source>
</evidence>
<dbReference type="InterPro" id="IPR034466">
    <property type="entry name" value="Methyltransferase_Class_B"/>
</dbReference>
<comment type="caution">
    <text evidence="8">The sequence shown here is derived from an EMBL/GenBank/DDBJ whole genome shotgun (WGS) entry which is preliminary data.</text>
</comment>
<dbReference type="InterPro" id="IPR051198">
    <property type="entry name" value="BchE-like"/>
</dbReference>
<evidence type="ECO:0000256" key="4">
    <source>
        <dbReference type="ARBA" id="ARBA00023004"/>
    </source>
</evidence>
<dbReference type="PROSITE" id="PS51918">
    <property type="entry name" value="RADICAL_SAM"/>
    <property type="match status" value="1"/>
</dbReference>
<dbReference type="SMART" id="SM00729">
    <property type="entry name" value="Elp3"/>
    <property type="match status" value="1"/>
</dbReference>
<keyword evidence="3" id="KW-0479">Metal-binding</keyword>
<dbReference type="GO" id="GO:0005829">
    <property type="term" value="C:cytosol"/>
    <property type="evidence" value="ECO:0007669"/>
    <property type="project" value="TreeGrafter"/>
</dbReference>
<dbReference type="GO" id="GO:0046872">
    <property type="term" value="F:metal ion binding"/>
    <property type="evidence" value="ECO:0007669"/>
    <property type="project" value="UniProtKB-KW"/>
</dbReference>
<dbReference type="GO" id="GO:0003824">
    <property type="term" value="F:catalytic activity"/>
    <property type="evidence" value="ECO:0007669"/>
    <property type="project" value="InterPro"/>
</dbReference>
<evidence type="ECO:0000256" key="1">
    <source>
        <dbReference type="ARBA" id="ARBA00001966"/>
    </source>
</evidence>
<dbReference type="SFLD" id="SFLDG01123">
    <property type="entry name" value="methyltransferase_(Class_B)"/>
    <property type="match status" value="1"/>
</dbReference>
<gene>
    <name evidence="8" type="ORF">ASZ90_005882</name>
</gene>
<dbReference type="InterPro" id="IPR036724">
    <property type="entry name" value="Cobalamin-bd_sf"/>
</dbReference>
<proteinExistence type="predicted"/>
<dbReference type="PANTHER" id="PTHR43409">
    <property type="entry name" value="ANAEROBIC MAGNESIUM-PROTOPORPHYRIN IX MONOMETHYL ESTER CYCLASE-RELATED"/>
    <property type="match status" value="1"/>
</dbReference>
<evidence type="ECO:0000256" key="5">
    <source>
        <dbReference type="ARBA" id="ARBA00023014"/>
    </source>
</evidence>
<dbReference type="SFLD" id="SFLDS00029">
    <property type="entry name" value="Radical_SAM"/>
    <property type="match status" value="1"/>
</dbReference>
<dbReference type="InterPro" id="IPR023404">
    <property type="entry name" value="rSAM_horseshoe"/>
</dbReference>
<dbReference type="Gene3D" id="3.80.30.20">
    <property type="entry name" value="tm_1862 like domain"/>
    <property type="match status" value="1"/>
</dbReference>
<dbReference type="SUPFAM" id="SSF52242">
    <property type="entry name" value="Cobalamin (vitamin B12)-binding domain"/>
    <property type="match status" value="1"/>
</dbReference>
<feature type="domain" description="B12-binding" evidence="6">
    <location>
        <begin position="9"/>
        <end position="188"/>
    </location>
</feature>
<organism evidence="8">
    <name type="scientific">hydrocarbon metagenome</name>
    <dbReference type="NCBI Taxonomy" id="938273"/>
    <lineage>
        <taxon>unclassified sequences</taxon>
        <taxon>metagenomes</taxon>
        <taxon>ecological metagenomes</taxon>
    </lineage>
</organism>
<dbReference type="GO" id="GO:0051539">
    <property type="term" value="F:4 iron, 4 sulfur cluster binding"/>
    <property type="evidence" value="ECO:0007669"/>
    <property type="project" value="UniProtKB-KW"/>
</dbReference>